<evidence type="ECO:0000313" key="1">
    <source>
        <dbReference type="EMBL" id="QEA05196.1"/>
    </source>
</evidence>
<dbReference type="AlphaFoldDB" id="A0A5B8R8X0"/>
<gene>
    <name evidence="1" type="ORF">KBTEX_01515</name>
</gene>
<protein>
    <submittedName>
        <fullName evidence="1">Uncharacterized protein</fullName>
    </submittedName>
</protein>
<organism evidence="1">
    <name type="scientific">uncultured organism</name>
    <dbReference type="NCBI Taxonomy" id="155900"/>
    <lineage>
        <taxon>unclassified sequences</taxon>
        <taxon>environmental samples</taxon>
    </lineage>
</organism>
<sequence>MRYLNGILGAFAILAASGGPAVAGEVWHSPMRPQLELTTELSEALNVRFGISTDTDPSVGSGWRGYVPTGRQGLGASAMVDWEFPAASGMRLTGGAFYGNSDWGWQGGGSAGVDGSHDDTGYSFDGSGDWTPYLGLGWDQHFGEDSRLGLQLDMGVKFEGVTDLDRKDQLDRMREEAALSTQFESFRYVPMFSAGVEYRF</sequence>
<name>A0A5B8R8X0_9ZZZZ</name>
<dbReference type="EMBL" id="MN079096">
    <property type="protein sequence ID" value="QEA05196.1"/>
    <property type="molecule type" value="Genomic_DNA"/>
</dbReference>
<dbReference type="Gene3D" id="2.40.160.170">
    <property type="match status" value="1"/>
</dbReference>
<reference evidence="1" key="1">
    <citation type="submission" date="2019-06" db="EMBL/GenBank/DDBJ databases">
        <authorList>
            <person name="Murdoch R.W."/>
            <person name="Fathepure B."/>
        </authorList>
    </citation>
    <scope>NUCLEOTIDE SEQUENCE</scope>
</reference>
<accession>A0A5B8R8X0</accession>
<proteinExistence type="predicted"/>